<comment type="caution">
    <text evidence="2">The sequence shown here is derived from an EMBL/GenBank/DDBJ whole genome shotgun (WGS) entry which is preliminary data.</text>
</comment>
<dbReference type="AlphaFoldDB" id="A0A8T1WTD9"/>
<accession>A0A8T1WTD9</accession>
<dbReference type="EMBL" id="JAGDFL010000154">
    <property type="protein sequence ID" value="KAG7396471.1"/>
    <property type="molecule type" value="Genomic_DNA"/>
</dbReference>
<dbReference type="Proteomes" id="UP000693981">
    <property type="component" value="Unassembled WGS sequence"/>
</dbReference>
<dbReference type="OrthoDB" id="120650at2759"/>
<keyword evidence="1" id="KW-1133">Transmembrane helix</keyword>
<proteinExistence type="predicted"/>
<feature type="transmembrane region" description="Helical" evidence="1">
    <location>
        <begin position="64"/>
        <end position="88"/>
    </location>
</feature>
<keyword evidence="3" id="KW-1185">Reference proteome</keyword>
<gene>
    <name evidence="2" type="ORF">PHYBOEH_002237</name>
</gene>
<evidence type="ECO:0000313" key="2">
    <source>
        <dbReference type="EMBL" id="KAG7396471.1"/>
    </source>
</evidence>
<evidence type="ECO:0000313" key="3">
    <source>
        <dbReference type="Proteomes" id="UP000693981"/>
    </source>
</evidence>
<reference evidence="2" key="1">
    <citation type="submission" date="2021-02" db="EMBL/GenBank/DDBJ databases">
        <authorList>
            <person name="Palmer J.M."/>
        </authorList>
    </citation>
    <scope>NUCLEOTIDE SEQUENCE</scope>
    <source>
        <strain evidence="2">SCRP23</strain>
    </source>
</reference>
<sequence length="96" mass="10140">MRKNSGDRTMSAALQHRKVSGSFEKYQAEKLHSNVANGRSPTMNRRANELRPAKADAPDHSRGIGLLPSLGVGVALAGSMFVVAYAAVLTAMTDGA</sequence>
<protein>
    <submittedName>
        <fullName evidence="2">Uncharacterized protein</fullName>
    </submittedName>
</protein>
<name>A0A8T1WTD9_9STRA</name>
<keyword evidence="1" id="KW-0812">Transmembrane</keyword>
<organism evidence="2 3">
    <name type="scientific">Phytophthora boehmeriae</name>
    <dbReference type="NCBI Taxonomy" id="109152"/>
    <lineage>
        <taxon>Eukaryota</taxon>
        <taxon>Sar</taxon>
        <taxon>Stramenopiles</taxon>
        <taxon>Oomycota</taxon>
        <taxon>Peronosporomycetes</taxon>
        <taxon>Peronosporales</taxon>
        <taxon>Peronosporaceae</taxon>
        <taxon>Phytophthora</taxon>
    </lineage>
</organism>
<keyword evidence="1" id="KW-0472">Membrane</keyword>
<evidence type="ECO:0000256" key="1">
    <source>
        <dbReference type="SAM" id="Phobius"/>
    </source>
</evidence>